<accession>A0A0W0F3U1</accession>
<dbReference type="PRINTS" id="PR00069">
    <property type="entry name" value="ALDKETRDTASE"/>
</dbReference>
<evidence type="ECO:0000313" key="9">
    <source>
        <dbReference type="Proteomes" id="UP000054988"/>
    </source>
</evidence>
<feature type="active site" description="Proton donor" evidence="4">
    <location>
        <position position="51"/>
    </location>
</feature>
<dbReference type="GO" id="GO:0016616">
    <property type="term" value="F:oxidoreductase activity, acting on the CH-OH group of donors, NAD or NADP as acceptor"/>
    <property type="evidence" value="ECO:0007669"/>
    <property type="project" value="UniProtKB-ARBA"/>
</dbReference>
<dbReference type="AlphaFoldDB" id="A0A0W0F3U1"/>
<keyword evidence="2" id="KW-0521">NADP</keyword>
<sequence>MLEFKLNNGLRMPAVGIGCWMGQAGNSEQVVDMVKMALRIGYRHIDTAFNYGNELSVGKAIRDSGVQRNEIFLTTKLSSEDHGRVAEALERSLENLGVEYVDLYLMHWPQAFSEKGTTLSPEESPTLVETWKMMEKLLDSGKVKSIGVSNFSIKTLSTLLAHAQIIPATNQVEMHPCLPQHSLLEFCKKHDILLTAYSPVGKHKFASDPDISAIAERMGVSVAQALLSWGVQRGTAVIPKTVQEERLKENIQLLSLSTSDMEILNNLYRKPGMHRSICGFHSPELGGSCFGWTYDMLGWDMNIGGIMCSAESF</sequence>
<dbReference type="PIRSF" id="PIRSF000097">
    <property type="entry name" value="AKR"/>
    <property type="match status" value="1"/>
</dbReference>
<dbReference type="PANTHER" id="PTHR43827">
    <property type="entry name" value="2,5-DIKETO-D-GLUCONIC ACID REDUCTASE"/>
    <property type="match status" value="1"/>
</dbReference>
<dbReference type="SUPFAM" id="SSF51430">
    <property type="entry name" value="NAD(P)-linked oxidoreductase"/>
    <property type="match status" value="1"/>
</dbReference>
<evidence type="ECO:0000256" key="6">
    <source>
        <dbReference type="PIRSR" id="PIRSR000097-3"/>
    </source>
</evidence>
<evidence type="ECO:0000256" key="2">
    <source>
        <dbReference type="ARBA" id="ARBA00022857"/>
    </source>
</evidence>
<evidence type="ECO:0000313" key="8">
    <source>
        <dbReference type="EMBL" id="KTB31018.1"/>
    </source>
</evidence>
<dbReference type="CDD" id="cd19071">
    <property type="entry name" value="AKR_AKR1-5-like"/>
    <property type="match status" value="1"/>
</dbReference>
<dbReference type="PROSITE" id="PS00063">
    <property type="entry name" value="ALDOKETO_REDUCTASE_3"/>
    <property type="match status" value="1"/>
</dbReference>
<dbReference type="Proteomes" id="UP000054988">
    <property type="component" value="Unassembled WGS sequence"/>
</dbReference>
<evidence type="ECO:0000256" key="4">
    <source>
        <dbReference type="PIRSR" id="PIRSR000097-1"/>
    </source>
</evidence>
<gene>
    <name evidence="8" type="ORF">WG66_16381</name>
</gene>
<dbReference type="Pfam" id="PF00248">
    <property type="entry name" value="Aldo_ket_red"/>
    <property type="match status" value="1"/>
</dbReference>
<dbReference type="PROSITE" id="PS00798">
    <property type="entry name" value="ALDOKETO_REDUCTASE_1"/>
    <property type="match status" value="1"/>
</dbReference>
<feature type="domain" description="NADP-dependent oxidoreductase" evidence="7">
    <location>
        <begin position="15"/>
        <end position="267"/>
    </location>
</feature>
<dbReference type="InterPro" id="IPR023210">
    <property type="entry name" value="NADP_OxRdtase_dom"/>
</dbReference>
<protein>
    <submittedName>
        <fullName evidence="8">Putative Aldo/keto reductase</fullName>
    </submittedName>
</protein>
<evidence type="ECO:0000256" key="5">
    <source>
        <dbReference type="PIRSR" id="PIRSR000097-2"/>
    </source>
</evidence>
<comment type="similarity">
    <text evidence="1">Belongs to the aldo/keto reductase family.</text>
</comment>
<dbReference type="EMBL" id="LATX01002353">
    <property type="protein sequence ID" value="KTB31018.1"/>
    <property type="molecule type" value="Genomic_DNA"/>
</dbReference>
<dbReference type="Gene3D" id="3.20.20.100">
    <property type="entry name" value="NADP-dependent oxidoreductase domain"/>
    <property type="match status" value="1"/>
</dbReference>
<evidence type="ECO:0000256" key="3">
    <source>
        <dbReference type="ARBA" id="ARBA00023002"/>
    </source>
</evidence>
<name>A0A0W0F3U1_MONRR</name>
<reference evidence="8 9" key="1">
    <citation type="submission" date="2015-12" db="EMBL/GenBank/DDBJ databases">
        <title>Draft genome sequence of Moniliophthora roreri, the causal agent of frosty pod rot of cacao.</title>
        <authorList>
            <person name="Aime M.C."/>
            <person name="Diaz-Valderrama J.R."/>
            <person name="Kijpornyongpan T."/>
            <person name="Phillips-Mora W."/>
        </authorList>
    </citation>
    <scope>NUCLEOTIDE SEQUENCE [LARGE SCALE GENOMIC DNA]</scope>
    <source>
        <strain evidence="8 9">MCA 2952</strain>
    </source>
</reference>
<proteinExistence type="inferred from homology"/>
<comment type="caution">
    <text evidence="8">The sequence shown here is derived from an EMBL/GenBank/DDBJ whole genome shotgun (WGS) entry which is preliminary data.</text>
</comment>
<keyword evidence="3" id="KW-0560">Oxidoreductase</keyword>
<dbReference type="InterPro" id="IPR018170">
    <property type="entry name" value="Aldo/ket_reductase_CS"/>
</dbReference>
<evidence type="ECO:0000256" key="1">
    <source>
        <dbReference type="ARBA" id="ARBA00007905"/>
    </source>
</evidence>
<evidence type="ECO:0000259" key="7">
    <source>
        <dbReference type="Pfam" id="PF00248"/>
    </source>
</evidence>
<feature type="site" description="Lowers pKa of active site Tyr" evidence="6">
    <location>
        <position position="76"/>
    </location>
</feature>
<feature type="binding site" evidence="5">
    <location>
        <position position="107"/>
    </location>
    <ligand>
        <name>substrate</name>
    </ligand>
</feature>
<dbReference type="FunFam" id="3.20.20.100:FF:000002">
    <property type="entry name" value="2,5-diketo-D-gluconic acid reductase A"/>
    <property type="match status" value="1"/>
</dbReference>
<dbReference type="InterPro" id="IPR020471">
    <property type="entry name" value="AKR"/>
</dbReference>
<dbReference type="PANTHER" id="PTHR43827:SF3">
    <property type="entry name" value="NADP-DEPENDENT OXIDOREDUCTASE DOMAIN-CONTAINING PROTEIN"/>
    <property type="match status" value="1"/>
</dbReference>
<dbReference type="eggNOG" id="KOG1577">
    <property type="taxonomic scope" value="Eukaryota"/>
</dbReference>
<dbReference type="InterPro" id="IPR036812">
    <property type="entry name" value="NAD(P)_OxRdtase_dom_sf"/>
</dbReference>
<organism evidence="8 9">
    <name type="scientific">Moniliophthora roreri</name>
    <name type="common">Frosty pod rot fungus</name>
    <name type="synonym">Monilia roreri</name>
    <dbReference type="NCBI Taxonomy" id="221103"/>
    <lineage>
        <taxon>Eukaryota</taxon>
        <taxon>Fungi</taxon>
        <taxon>Dikarya</taxon>
        <taxon>Basidiomycota</taxon>
        <taxon>Agaricomycotina</taxon>
        <taxon>Agaricomycetes</taxon>
        <taxon>Agaricomycetidae</taxon>
        <taxon>Agaricales</taxon>
        <taxon>Marasmiineae</taxon>
        <taxon>Marasmiaceae</taxon>
        <taxon>Moniliophthora</taxon>
    </lineage>
</organism>
<dbReference type="PROSITE" id="PS00062">
    <property type="entry name" value="ALDOKETO_REDUCTASE_2"/>
    <property type="match status" value="1"/>
</dbReference>